<reference evidence="3" key="1">
    <citation type="submission" date="2019-01" db="EMBL/GenBank/DDBJ databases">
        <title>Gri0909 isolated from a small marine red alga.</title>
        <authorList>
            <person name="Kim J."/>
            <person name="Jeong S.E."/>
            <person name="Jeon C.O."/>
        </authorList>
    </citation>
    <scope>NUCLEOTIDE SEQUENCE [LARGE SCALE GENOMIC DNA]</scope>
    <source>
        <strain evidence="3">Gri0909</strain>
    </source>
</reference>
<accession>A0A3S3UNL4</accession>
<dbReference type="PIRSF" id="PIRSF032162">
    <property type="entry name" value="UCP032162_imp"/>
    <property type="match status" value="1"/>
</dbReference>
<name>A0A3S3UNL4_9PROT</name>
<evidence type="ECO:0000313" key="2">
    <source>
        <dbReference type="EMBL" id="RVU36203.1"/>
    </source>
</evidence>
<evidence type="ECO:0000313" key="3">
    <source>
        <dbReference type="Proteomes" id="UP000287447"/>
    </source>
</evidence>
<keyword evidence="1" id="KW-0812">Transmembrane</keyword>
<proteinExistence type="predicted"/>
<dbReference type="InterPro" id="IPR016990">
    <property type="entry name" value="UCP032162_TM"/>
</dbReference>
<sequence>MTIPPNKSPIDGAPGTVDGVMPVSDDEARIYLDASLHPHRSLSPKGFALVMAAVALCGSAVGISFFLAGAWPVAGFAGLEILLLYFAFKMNFRDARRMEHIRLTNEGLEITRVKPNGKSSRVLLEPTWLQVLMDDPPEHHSQLVIASRGKGLVLGSFLTPGERLEVAKALQDALDRYRAPEHLKV</sequence>
<feature type="transmembrane region" description="Helical" evidence="1">
    <location>
        <begin position="73"/>
        <end position="92"/>
    </location>
</feature>
<evidence type="ECO:0000256" key="1">
    <source>
        <dbReference type="SAM" id="Phobius"/>
    </source>
</evidence>
<comment type="caution">
    <text evidence="2">The sequence shown here is derived from an EMBL/GenBank/DDBJ whole genome shotgun (WGS) entry which is preliminary data.</text>
</comment>
<organism evidence="2 3">
    <name type="scientific">Hwanghaeella grinnelliae</name>
    <dbReference type="NCBI Taxonomy" id="2500179"/>
    <lineage>
        <taxon>Bacteria</taxon>
        <taxon>Pseudomonadati</taxon>
        <taxon>Pseudomonadota</taxon>
        <taxon>Alphaproteobacteria</taxon>
        <taxon>Rhodospirillales</taxon>
        <taxon>Rhodospirillaceae</taxon>
        <taxon>Hwanghaeella</taxon>
    </lineage>
</organism>
<keyword evidence="1" id="KW-0472">Membrane</keyword>
<dbReference type="EMBL" id="SADE01000002">
    <property type="protein sequence ID" value="RVU36203.1"/>
    <property type="molecule type" value="Genomic_DNA"/>
</dbReference>
<feature type="transmembrane region" description="Helical" evidence="1">
    <location>
        <begin position="46"/>
        <end position="67"/>
    </location>
</feature>
<dbReference type="AlphaFoldDB" id="A0A3S3UNL4"/>
<protein>
    <submittedName>
        <fullName evidence="2">DUF2244 domain-containing protein</fullName>
    </submittedName>
</protein>
<dbReference type="Pfam" id="PF10003">
    <property type="entry name" value="DUF2244"/>
    <property type="match status" value="1"/>
</dbReference>
<gene>
    <name evidence="2" type="ORF">EOI86_13345</name>
</gene>
<keyword evidence="1" id="KW-1133">Transmembrane helix</keyword>
<dbReference type="InterPro" id="IPR019253">
    <property type="entry name" value="DUF2244_TM"/>
</dbReference>
<dbReference type="Proteomes" id="UP000287447">
    <property type="component" value="Unassembled WGS sequence"/>
</dbReference>
<keyword evidence="3" id="KW-1185">Reference proteome</keyword>